<feature type="region of interest" description="Disordered" evidence="1">
    <location>
        <begin position="1"/>
        <end position="20"/>
    </location>
</feature>
<feature type="domain" description="C2H2-type" evidence="2">
    <location>
        <begin position="456"/>
        <end position="480"/>
    </location>
</feature>
<dbReference type="EMBL" id="JBCAWK010000014">
    <property type="protein sequence ID" value="KAK8844008.1"/>
    <property type="molecule type" value="Genomic_DNA"/>
</dbReference>
<reference evidence="3 4" key="1">
    <citation type="journal article" date="2024" name="bioRxiv">
        <title>Comparative genomics of Cryptococcus and Kwoniella reveals pathogenesis evolution and contrasting karyotype dynamics via intercentromeric recombination or chromosome fusion.</title>
        <authorList>
            <person name="Coelho M.A."/>
            <person name="David-Palma M."/>
            <person name="Shea T."/>
            <person name="Bowers K."/>
            <person name="McGinley-Smith S."/>
            <person name="Mohammad A.W."/>
            <person name="Gnirke A."/>
            <person name="Yurkov A.M."/>
            <person name="Nowrousian M."/>
            <person name="Sun S."/>
            <person name="Cuomo C.A."/>
            <person name="Heitman J."/>
        </authorList>
    </citation>
    <scope>NUCLEOTIDE SEQUENCE [LARGE SCALE GENOMIC DNA]</scope>
    <source>
        <strain evidence="3 4">CBS 13917</strain>
    </source>
</reference>
<evidence type="ECO:0000313" key="4">
    <source>
        <dbReference type="Proteomes" id="UP001388673"/>
    </source>
</evidence>
<dbReference type="InterPro" id="IPR013087">
    <property type="entry name" value="Znf_C2H2_type"/>
</dbReference>
<comment type="caution">
    <text evidence="3">The sequence shown here is derived from an EMBL/GenBank/DDBJ whole genome shotgun (WGS) entry which is preliminary data.</text>
</comment>
<feature type="region of interest" description="Disordered" evidence="1">
    <location>
        <begin position="149"/>
        <end position="198"/>
    </location>
</feature>
<dbReference type="Proteomes" id="UP001388673">
    <property type="component" value="Unassembled WGS sequence"/>
</dbReference>
<dbReference type="GeneID" id="92184059"/>
<dbReference type="PANTHER" id="PTHR36167">
    <property type="entry name" value="C2H2 FINGER DOMAIN TRANSCRIPTION FACTOR (EUROFUNG)-RELATED"/>
    <property type="match status" value="1"/>
</dbReference>
<feature type="region of interest" description="Disordered" evidence="1">
    <location>
        <begin position="507"/>
        <end position="540"/>
    </location>
</feature>
<dbReference type="PANTHER" id="PTHR36167:SF3">
    <property type="entry name" value="C2H2 FINGER DOMAIN TRANSCRIPTION FACTOR (EUROFUNG)-RELATED"/>
    <property type="match status" value="1"/>
</dbReference>
<organism evidence="3 4">
    <name type="scientific">Kwoniella newhampshirensis</name>
    <dbReference type="NCBI Taxonomy" id="1651941"/>
    <lineage>
        <taxon>Eukaryota</taxon>
        <taxon>Fungi</taxon>
        <taxon>Dikarya</taxon>
        <taxon>Basidiomycota</taxon>
        <taxon>Agaricomycotina</taxon>
        <taxon>Tremellomycetes</taxon>
        <taxon>Tremellales</taxon>
        <taxon>Cryptococcaceae</taxon>
        <taxon>Kwoniella</taxon>
    </lineage>
</organism>
<dbReference type="GO" id="GO:0006355">
    <property type="term" value="P:regulation of DNA-templated transcription"/>
    <property type="evidence" value="ECO:0007669"/>
    <property type="project" value="InterPro"/>
</dbReference>
<feature type="region of interest" description="Disordered" evidence="1">
    <location>
        <begin position="226"/>
        <end position="328"/>
    </location>
</feature>
<feature type="compositionally biased region" description="Polar residues" evidence="1">
    <location>
        <begin position="1"/>
        <end position="15"/>
    </location>
</feature>
<evidence type="ECO:0000313" key="3">
    <source>
        <dbReference type="EMBL" id="KAK8844008.1"/>
    </source>
</evidence>
<feature type="compositionally biased region" description="Low complexity" evidence="1">
    <location>
        <begin position="291"/>
        <end position="308"/>
    </location>
</feature>
<gene>
    <name evidence="3" type="ORF">IAR55_006801</name>
</gene>
<feature type="compositionally biased region" description="Polar residues" evidence="1">
    <location>
        <begin position="233"/>
        <end position="255"/>
    </location>
</feature>
<keyword evidence="4" id="KW-1185">Reference proteome</keyword>
<accession>A0AAW0YI68</accession>
<dbReference type="InterPro" id="IPR039327">
    <property type="entry name" value="CON7-like"/>
</dbReference>
<feature type="compositionally biased region" description="Polar residues" evidence="1">
    <location>
        <begin position="312"/>
        <end position="323"/>
    </location>
</feature>
<dbReference type="RefSeq" id="XP_066799572.1">
    <property type="nucleotide sequence ID" value="XM_066949880.1"/>
</dbReference>
<dbReference type="KEGG" id="kne:92184059"/>
<feature type="region of interest" description="Disordered" evidence="1">
    <location>
        <begin position="77"/>
        <end position="97"/>
    </location>
</feature>
<dbReference type="AlphaFoldDB" id="A0AAW0YI68"/>
<evidence type="ECO:0000256" key="1">
    <source>
        <dbReference type="SAM" id="MobiDB-lite"/>
    </source>
</evidence>
<sequence length="699" mass="74511">MISNSLRATPSTPGLYSSPDHALYPSSTISWSTPSSSIGIMTGSDNSSPVDFAFEPPAVPNDSNFNAPYKPAPIKTGSFSSPTSISPSTVPYTPGPGQLSAGNSYPFNNGSFSSSYGLSSASSFSSTSGSATGGSFSSVDALPAISREFVRPSPTETRRPATAGGALQSRSPFAGFMPGGADEGQKFRRTSQRPTSSDGVRIAETIDEGNEGMFNTTNPFASTDKEVEAEQIKQISPQAPETSTSVDPRFVTQSRRASEPQFNVPGWQPQPSPYGQTDQVPSAAAFGVPPHSVSQQGYLQQQQVHQGYPRPTTYSGRPQTSDGLPSYPHVGNGIALPSAQSIARQIPGMSNAIGYFQPISSESKAMQPSLMPFRDDRTNSLGNLPASTSFLGDRGYSLDSGIPRAAGGAMRASYVGKPGSSSEMSQYELTFVQLGGPAPKKRPRRRFDEIERLYDCGWNGCEKSYGTLNHLNAHVAMQKHGEKRLPQEFKDMRKAWRKKKRELAAISANSQFGGNAPGWSQRASIGSSSTDSDWDRRDSAASMMSATSGFSHRPSGSYPVGYPAPSWSNGAESRPSTSSSIASSADGRSYFHPVQPNYSMSIAQPPYLSNVGNMAASARRASAPQHLPMPSHNPMVDGFRQTESDHLTPTAQNPFPQQRHGYSFATLTSPMNGQAMTPVGPNGEAPYGGNNSGLFAFQR</sequence>
<name>A0AAW0YI68_9TREE</name>
<evidence type="ECO:0000259" key="2">
    <source>
        <dbReference type="PROSITE" id="PS00028"/>
    </source>
</evidence>
<dbReference type="PROSITE" id="PS00028">
    <property type="entry name" value="ZINC_FINGER_C2H2_1"/>
    <property type="match status" value="1"/>
</dbReference>
<protein>
    <recommendedName>
        <fullName evidence="2">C2H2-type domain-containing protein</fullName>
    </recommendedName>
</protein>
<feature type="compositionally biased region" description="Low complexity" evidence="1">
    <location>
        <begin position="77"/>
        <end position="92"/>
    </location>
</feature>
<proteinExistence type="predicted"/>